<evidence type="ECO:0000313" key="3">
    <source>
        <dbReference type="Proteomes" id="UP000078286"/>
    </source>
</evidence>
<dbReference type="EMBL" id="LXEO01000006">
    <property type="protein sequence ID" value="OAT21450.1"/>
    <property type="molecule type" value="Genomic_DNA"/>
</dbReference>
<dbReference type="InterPro" id="IPR042186">
    <property type="entry name" value="FimD_plug_dom"/>
</dbReference>
<accession>A0A1B7I0E5</accession>
<reference evidence="2 3" key="1">
    <citation type="submission" date="2016-04" db="EMBL/GenBank/DDBJ databases">
        <title>ATOL: Assembling a taxonomically balanced genome-scale reconstruction of the evolutionary history of the Enterobacteriaceae.</title>
        <authorList>
            <person name="Plunkett G.III."/>
            <person name="Neeno-Eckwall E.C."/>
            <person name="Glasner J.D."/>
            <person name="Perna N.T."/>
        </authorList>
    </citation>
    <scope>NUCLEOTIDE SEQUENCE [LARGE SCALE GENOMIC DNA]</scope>
    <source>
        <strain evidence="2 3">ATCC 51607</strain>
    </source>
</reference>
<feature type="domain" description="PapC-like C-terminal" evidence="1">
    <location>
        <begin position="367"/>
        <end position="422"/>
    </location>
</feature>
<dbReference type="Pfam" id="PF13953">
    <property type="entry name" value="PapC_C"/>
    <property type="match status" value="1"/>
</dbReference>
<organism evidence="2 3">
    <name type="scientific">Buttiauxella noackiae ATCC 51607</name>
    <dbReference type="NCBI Taxonomy" id="1354255"/>
    <lineage>
        <taxon>Bacteria</taxon>
        <taxon>Pseudomonadati</taxon>
        <taxon>Pseudomonadota</taxon>
        <taxon>Gammaproteobacteria</taxon>
        <taxon>Enterobacterales</taxon>
        <taxon>Enterobacteriaceae</taxon>
        <taxon>Buttiauxella</taxon>
    </lineage>
</organism>
<evidence type="ECO:0000313" key="2">
    <source>
        <dbReference type="EMBL" id="OAT21450.1"/>
    </source>
</evidence>
<dbReference type="InterPro" id="IPR043142">
    <property type="entry name" value="PapC-like_C_sf"/>
</dbReference>
<dbReference type="PANTHER" id="PTHR30451">
    <property type="entry name" value="OUTER MEMBRANE USHER PROTEIN"/>
    <property type="match status" value="1"/>
</dbReference>
<protein>
    <submittedName>
        <fullName evidence="2">Outer membrane fimbrial usher porin</fullName>
    </submittedName>
</protein>
<dbReference type="Gene3D" id="2.60.40.2070">
    <property type="match status" value="1"/>
</dbReference>
<name>A0A1B7I0E5_9ENTR</name>
<dbReference type="GO" id="GO:0009297">
    <property type="term" value="P:pilus assembly"/>
    <property type="evidence" value="ECO:0007669"/>
    <property type="project" value="InterPro"/>
</dbReference>
<comment type="caution">
    <text evidence="2">The sequence shown here is derived from an EMBL/GenBank/DDBJ whole genome shotgun (WGS) entry which is preliminary data.</text>
</comment>
<dbReference type="PANTHER" id="PTHR30451:SF10">
    <property type="entry name" value="OUTER MEMBRANE USHER PROTEIN YFCU-RELATED"/>
    <property type="match status" value="1"/>
</dbReference>
<dbReference type="InterPro" id="IPR025949">
    <property type="entry name" value="PapC-like_C"/>
</dbReference>
<sequence length="439" mass="48289">MYGGLFATGNEYNAWSLGIGRDLSQLGALSADVTQSLSKLPDQRAQQGMSFKLNYAKTFDELHSAITFAGYRFSQEKFRSYSQYMNERYQPSTAIGREKQMYTLTGNTTLWADEPKGSVNIFLTYTRQNYWDKSVQNHYGLSISRAFDILGVDVNANLSTYRSNYQGKNDNSVALSLSMPLGNSSWLGYDMQASSGQHTTNMVSYSNNHDDNNLWRLRAGSNSNSKAAADGYYMHRSEVADIDTSISYQQDEYVAVGGTMRGSFTATRHGLALHNGGSMDDSSRIMVGTDGVSGVPLNNKKVTTNIFGVGVVPDVISYQSFDTRIDVDAIDDDVEVAQAITTKTLTEGAIGFEHFSVAKGEKLMAVLRTKEGLFPPFGAEIHNENGVSVSMIMDNGLAYIAGVKPDEQLDVIWSGKTQCHVHVPAKINRGQDKNLLPCE</sequence>
<dbReference type="Proteomes" id="UP000078286">
    <property type="component" value="Unassembled WGS sequence"/>
</dbReference>
<dbReference type="Pfam" id="PF00577">
    <property type="entry name" value="Usher"/>
    <property type="match status" value="1"/>
</dbReference>
<dbReference type="PATRIC" id="fig|1354255.3.peg.317"/>
<dbReference type="InterPro" id="IPR000015">
    <property type="entry name" value="Fimb_usher"/>
</dbReference>
<proteinExistence type="predicted"/>
<dbReference type="GO" id="GO:0009279">
    <property type="term" value="C:cell outer membrane"/>
    <property type="evidence" value="ECO:0007669"/>
    <property type="project" value="TreeGrafter"/>
</dbReference>
<evidence type="ECO:0000259" key="1">
    <source>
        <dbReference type="Pfam" id="PF13953"/>
    </source>
</evidence>
<dbReference type="AlphaFoldDB" id="A0A1B7I0E5"/>
<keyword evidence="3" id="KW-1185">Reference proteome</keyword>
<dbReference type="GO" id="GO:0015473">
    <property type="term" value="F:fimbrial usher porin activity"/>
    <property type="evidence" value="ECO:0007669"/>
    <property type="project" value="InterPro"/>
</dbReference>
<gene>
    <name evidence="2" type="ORF">M979_0309</name>
</gene>
<dbReference type="Gene3D" id="2.60.40.2610">
    <property type="entry name" value="Outer membrane usher protein FimD, plug domain"/>
    <property type="match status" value="1"/>
</dbReference>